<sequence length="98" mass="10596">MVGQLRPGNFNPADRTDYGPFANSMAEAMDNALRTLMVNDGLPDLKTDPNDPEVRDRRRLFVAIARGVVAHLDARAGAIHVKLPDSTVLPAAIDVDMG</sequence>
<accession>A0ABS6BL28</accession>
<dbReference type="Proteomes" id="UP000776276">
    <property type="component" value="Unassembled WGS sequence"/>
</dbReference>
<comment type="caution">
    <text evidence="1">The sequence shown here is derived from an EMBL/GenBank/DDBJ whole genome shotgun (WGS) entry which is preliminary data.</text>
</comment>
<evidence type="ECO:0000313" key="2">
    <source>
        <dbReference type="Proteomes" id="UP000776276"/>
    </source>
</evidence>
<keyword evidence="2" id="KW-1185">Reference proteome</keyword>
<name>A0ABS6BL28_9SPHN</name>
<organism evidence="1 2">
    <name type="scientific">Sphingomonas quercus</name>
    <dbReference type="NCBI Taxonomy" id="2842451"/>
    <lineage>
        <taxon>Bacteria</taxon>
        <taxon>Pseudomonadati</taxon>
        <taxon>Pseudomonadota</taxon>
        <taxon>Alphaproteobacteria</taxon>
        <taxon>Sphingomonadales</taxon>
        <taxon>Sphingomonadaceae</taxon>
        <taxon>Sphingomonas</taxon>
    </lineage>
</organism>
<dbReference type="RefSeq" id="WP_216326248.1">
    <property type="nucleotide sequence ID" value="NZ_JAHKRT010000007.1"/>
</dbReference>
<evidence type="ECO:0000313" key="1">
    <source>
        <dbReference type="EMBL" id="MBU3078993.1"/>
    </source>
</evidence>
<proteinExistence type="predicted"/>
<protein>
    <submittedName>
        <fullName evidence="1">Uncharacterized protein</fullName>
    </submittedName>
</protein>
<dbReference type="EMBL" id="JAHKRT010000007">
    <property type="protein sequence ID" value="MBU3078993.1"/>
    <property type="molecule type" value="Genomic_DNA"/>
</dbReference>
<gene>
    <name evidence="1" type="ORF">KOF26_14115</name>
</gene>
<reference evidence="1 2" key="1">
    <citation type="submission" date="2021-06" db="EMBL/GenBank/DDBJ databases">
        <title>Sphingomonas sp. XMGL2, whole genome shotgun sequencing project.</title>
        <authorList>
            <person name="Zhao G."/>
            <person name="Shen L."/>
        </authorList>
    </citation>
    <scope>NUCLEOTIDE SEQUENCE [LARGE SCALE GENOMIC DNA]</scope>
    <source>
        <strain evidence="1 2">XMGL2</strain>
    </source>
</reference>